<comment type="caution">
    <text evidence="1">The sequence shown here is derived from an EMBL/GenBank/DDBJ whole genome shotgun (WGS) entry which is preliminary data.</text>
</comment>
<dbReference type="RefSeq" id="WP_180571690.1">
    <property type="nucleotide sequence ID" value="NZ_JACCKB010000127.1"/>
</dbReference>
<dbReference type="EMBL" id="JACCKB010000127">
    <property type="protein sequence ID" value="NYZ69712.1"/>
    <property type="molecule type" value="Genomic_DNA"/>
</dbReference>
<dbReference type="AlphaFoldDB" id="A0A853ICX5"/>
<name>A0A853ICX5_9GAMM</name>
<reference evidence="1 2" key="1">
    <citation type="submission" date="2020-07" db="EMBL/GenBank/DDBJ databases">
        <title>Endozoicomonas sp. nov., isolated from sediment.</title>
        <authorList>
            <person name="Gu T."/>
        </authorList>
    </citation>
    <scope>NUCLEOTIDE SEQUENCE [LARGE SCALE GENOMIC DNA]</scope>
    <source>
        <strain evidence="1 2">SM1973</strain>
    </source>
</reference>
<organism evidence="1 2">
    <name type="scientific">Spartinivicinus marinus</name>
    <dbReference type="NCBI Taxonomy" id="2994442"/>
    <lineage>
        <taxon>Bacteria</taxon>
        <taxon>Pseudomonadati</taxon>
        <taxon>Pseudomonadota</taxon>
        <taxon>Gammaproteobacteria</taxon>
        <taxon>Oceanospirillales</taxon>
        <taxon>Zooshikellaceae</taxon>
        <taxon>Spartinivicinus</taxon>
    </lineage>
</organism>
<proteinExistence type="predicted"/>
<dbReference type="Proteomes" id="UP000569732">
    <property type="component" value="Unassembled WGS sequence"/>
</dbReference>
<sequence length="57" mass="5970">MTIGTMIGIPQTAYAGQGILDGKTFIGPTGMQGSSEVEEQDEVQFNNGDFLSVGCVE</sequence>
<keyword evidence="2" id="KW-1185">Reference proteome</keyword>
<evidence type="ECO:0000313" key="2">
    <source>
        <dbReference type="Proteomes" id="UP000569732"/>
    </source>
</evidence>
<evidence type="ECO:0000313" key="1">
    <source>
        <dbReference type="EMBL" id="NYZ69712.1"/>
    </source>
</evidence>
<accession>A0A853ICX5</accession>
<protein>
    <submittedName>
        <fullName evidence="1">Uncharacterized protein</fullName>
    </submittedName>
</protein>
<gene>
    <name evidence="1" type="ORF">H0A36_27230</name>
</gene>